<feature type="domain" description="Glycosyltransferase 2-like" evidence="2">
    <location>
        <begin position="9"/>
        <end position="111"/>
    </location>
</feature>
<dbReference type="Gene3D" id="3.90.550.10">
    <property type="entry name" value="Spore Coat Polysaccharide Biosynthesis Protein SpsA, Chain A"/>
    <property type="match status" value="1"/>
</dbReference>
<dbReference type="InterPro" id="IPR001173">
    <property type="entry name" value="Glyco_trans_2-like"/>
</dbReference>
<dbReference type="EMBL" id="CAIJDO010000313">
    <property type="protein sequence ID" value="CAD0009839.1"/>
    <property type="molecule type" value="Genomic_DNA"/>
</dbReference>
<dbReference type="RefSeq" id="WP_031456107.1">
    <property type="nucleotide sequence ID" value="NZ_CAIJDO010000313.1"/>
</dbReference>
<accession>A0A6V6ZDV5</accession>
<protein>
    <submittedName>
        <fullName evidence="3">Glycosyl transferase</fullName>
    </submittedName>
</protein>
<dbReference type="SUPFAM" id="SSF53448">
    <property type="entry name" value="Nucleotide-diphospho-sugar transferases"/>
    <property type="match status" value="1"/>
</dbReference>
<dbReference type="PANTHER" id="PTHR43630:SF2">
    <property type="entry name" value="GLYCOSYLTRANSFERASE"/>
    <property type="match status" value="1"/>
</dbReference>
<organism evidence="3 4">
    <name type="scientific">Flavobacterium chungangense</name>
    <dbReference type="NCBI Taxonomy" id="554283"/>
    <lineage>
        <taxon>Bacteria</taxon>
        <taxon>Pseudomonadati</taxon>
        <taxon>Bacteroidota</taxon>
        <taxon>Flavobacteriia</taxon>
        <taxon>Flavobacteriales</taxon>
        <taxon>Flavobacteriaceae</taxon>
        <taxon>Flavobacterium</taxon>
    </lineage>
</organism>
<comment type="similarity">
    <text evidence="1">Belongs to the glycosyltransferase 2 family. WaaE/KdtX subfamily.</text>
</comment>
<evidence type="ECO:0000313" key="3">
    <source>
        <dbReference type="EMBL" id="CAD0009839.1"/>
    </source>
</evidence>
<dbReference type="Proteomes" id="UP000556700">
    <property type="component" value="Unassembled WGS sequence"/>
</dbReference>
<dbReference type="CDD" id="cd02511">
    <property type="entry name" value="Beta4Glucosyltransferase"/>
    <property type="match status" value="1"/>
</dbReference>
<dbReference type="AlphaFoldDB" id="A0A6V6ZDV5"/>
<name>A0A6V6ZDV5_9FLAO</name>
<comment type="caution">
    <text evidence="3">The sequence shown here is derived from an EMBL/GenBank/DDBJ whole genome shotgun (WGS) entry which is preliminary data.</text>
</comment>
<dbReference type="InterPro" id="IPR029044">
    <property type="entry name" value="Nucleotide-diphossugar_trans"/>
</dbReference>
<keyword evidence="4" id="KW-1185">Reference proteome</keyword>
<evidence type="ECO:0000259" key="2">
    <source>
        <dbReference type="Pfam" id="PF00535"/>
    </source>
</evidence>
<dbReference type="Pfam" id="PF00535">
    <property type="entry name" value="Glycos_transf_2"/>
    <property type="match status" value="1"/>
</dbReference>
<sequence>MDKVSSLTAIILTYNEEIHLQRCLDSLKDVVKEVFIIDSYSTDSTREIAESNGAHFYQNPWVNYSLQFNWGIDNCSINTDWILRIDADEYLTPELQAEIKDNLPNLNTEISGIDVPLKRVFLNKHMKRGLGEIKMLRIFRKGKARLEDRWMDEHIEILEGTTVTFKNSFADHNLNNLSWWTAKHNSYSNREVVDLLDIEYNLINNNSHVKLSKQALMKRNLKIKYVKMPLFWRCFIYFIYRYFFRLGFLDGKEGFLWHFLQGWWYRTIVDAKIYEIKKECGTDVTKMIKYIKDIYKINLTADLK</sequence>
<gene>
    <name evidence="3" type="ORF">FLACHUCJ7_04479</name>
</gene>
<evidence type="ECO:0000256" key="1">
    <source>
        <dbReference type="ARBA" id="ARBA00038494"/>
    </source>
</evidence>
<dbReference type="GO" id="GO:0016740">
    <property type="term" value="F:transferase activity"/>
    <property type="evidence" value="ECO:0007669"/>
    <property type="project" value="UniProtKB-KW"/>
</dbReference>
<dbReference type="PANTHER" id="PTHR43630">
    <property type="entry name" value="POLY-BETA-1,6-N-ACETYL-D-GLUCOSAMINE SYNTHASE"/>
    <property type="match status" value="1"/>
</dbReference>
<keyword evidence="3" id="KW-0808">Transferase</keyword>
<reference evidence="3 4" key="1">
    <citation type="submission" date="2020-06" db="EMBL/GenBank/DDBJ databases">
        <authorList>
            <person name="Criscuolo A."/>
        </authorList>
    </citation>
    <scope>NUCLEOTIDE SEQUENCE [LARGE SCALE GENOMIC DNA]</scope>
    <source>
        <strain evidence="4">CIP 110025</strain>
    </source>
</reference>
<evidence type="ECO:0000313" key="4">
    <source>
        <dbReference type="Proteomes" id="UP000556700"/>
    </source>
</evidence>
<proteinExistence type="inferred from homology"/>